<dbReference type="PROSITE" id="PS01121">
    <property type="entry name" value="CASPASE_HIS"/>
    <property type="match status" value="1"/>
</dbReference>
<dbReference type="InterPro" id="IPR015917">
    <property type="entry name" value="Pept_C14A"/>
</dbReference>
<dbReference type="SUPFAM" id="SSF52129">
    <property type="entry name" value="Caspase-like"/>
    <property type="match status" value="2"/>
</dbReference>
<dbReference type="PANTHER" id="PTHR47901">
    <property type="entry name" value="CASPASE RECRUITMENT DOMAIN-CONTAINING PROTEIN 18"/>
    <property type="match status" value="1"/>
</dbReference>
<keyword evidence="3" id="KW-0053">Apoptosis</keyword>
<dbReference type="PROSITE" id="PS50207">
    <property type="entry name" value="CASPASE_P10"/>
    <property type="match status" value="1"/>
</dbReference>
<name>A0ABD2KJ87_9BILA</name>
<reference evidence="8 9" key="1">
    <citation type="submission" date="2024-10" db="EMBL/GenBank/DDBJ databases">
        <authorList>
            <person name="Kim D."/>
        </authorList>
    </citation>
    <scope>NUCLEOTIDE SEQUENCE [LARGE SCALE GENOMIC DNA]</scope>
    <source>
        <strain evidence="8">BH-2024</strain>
    </source>
</reference>
<comment type="similarity">
    <text evidence="1 5">Belongs to the peptidase C14A family.</text>
</comment>
<feature type="domain" description="Caspase family p20" evidence="7">
    <location>
        <begin position="58"/>
        <end position="170"/>
    </location>
</feature>
<organism evidence="8 9">
    <name type="scientific">Heterodera trifolii</name>
    <dbReference type="NCBI Taxonomy" id="157864"/>
    <lineage>
        <taxon>Eukaryota</taxon>
        <taxon>Metazoa</taxon>
        <taxon>Ecdysozoa</taxon>
        <taxon>Nematoda</taxon>
        <taxon>Chromadorea</taxon>
        <taxon>Rhabditida</taxon>
        <taxon>Tylenchina</taxon>
        <taxon>Tylenchomorpha</taxon>
        <taxon>Tylenchoidea</taxon>
        <taxon>Heteroderidae</taxon>
        <taxon>Heteroderinae</taxon>
        <taxon>Heterodera</taxon>
    </lineage>
</organism>
<evidence type="ECO:0000259" key="6">
    <source>
        <dbReference type="PROSITE" id="PS50207"/>
    </source>
</evidence>
<evidence type="ECO:0000313" key="8">
    <source>
        <dbReference type="EMBL" id="KAL3102852.1"/>
    </source>
</evidence>
<keyword evidence="2" id="KW-0645">Protease</keyword>
<dbReference type="Proteomes" id="UP001620626">
    <property type="component" value="Unassembled WGS sequence"/>
</dbReference>
<dbReference type="Pfam" id="PF00656">
    <property type="entry name" value="Peptidase_C14"/>
    <property type="match status" value="1"/>
</dbReference>
<dbReference type="PANTHER" id="PTHR47901:SF8">
    <property type="entry name" value="CASPASE-3"/>
    <property type="match status" value="1"/>
</dbReference>
<dbReference type="SMART" id="SM00115">
    <property type="entry name" value="CASc"/>
    <property type="match status" value="1"/>
</dbReference>
<protein>
    <recommendedName>
        <fullName evidence="10">Caspase</fullName>
    </recommendedName>
</protein>
<dbReference type="GO" id="GO:0006508">
    <property type="term" value="P:proteolysis"/>
    <property type="evidence" value="ECO:0007669"/>
    <property type="project" value="UniProtKB-KW"/>
</dbReference>
<dbReference type="GO" id="GO:0006915">
    <property type="term" value="P:apoptotic process"/>
    <property type="evidence" value="ECO:0007669"/>
    <property type="project" value="UniProtKB-KW"/>
</dbReference>
<proteinExistence type="inferred from homology"/>
<evidence type="ECO:0008006" key="10">
    <source>
        <dbReference type="Google" id="ProtNLM"/>
    </source>
</evidence>
<sequence>MKYDSRFGDAFWNSSEQSYFRHGLRRRPNSNVAWVRDGKFEELVVRVRNALTRRKRPKIDSLRDRRWSNIDVVRFSKLMREFGYDVFEEVDHTKQQMVEALKNFSKHKGHEKADSCVLMIMTHGHYDQIYGVDDRGIDTREFVALLDGDKCPALRDKPKLVFVQACHGCTFIIFHNNRRVRKAEGAKDLWRCAVDERTVPDNQAAMPQSTRRALPNNVANRNRGAMPQAKNSALPTTWPIEIEEQSQKRQEEHIQTTWRTETVGPVLEQLRPSDTEDGLFDRTRHFCTFCVVDGPQVRTYFVESLFEMLSKKACQEDILDVMTRVNDLVGKLCAGPPDHQMQTPVVEYTLRKQFFNPVEETIY</sequence>
<evidence type="ECO:0000313" key="9">
    <source>
        <dbReference type="Proteomes" id="UP001620626"/>
    </source>
</evidence>
<dbReference type="GO" id="GO:0008233">
    <property type="term" value="F:peptidase activity"/>
    <property type="evidence" value="ECO:0007669"/>
    <property type="project" value="UniProtKB-KW"/>
</dbReference>
<dbReference type="Gene3D" id="3.40.50.1460">
    <property type="match status" value="1"/>
</dbReference>
<evidence type="ECO:0000256" key="2">
    <source>
        <dbReference type="ARBA" id="ARBA00022670"/>
    </source>
</evidence>
<dbReference type="EMBL" id="JBICBT010000748">
    <property type="protein sequence ID" value="KAL3102852.1"/>
    <property type="molecule type" value="Genomic_DNA"/>
</dbReference>
<dbReference type="InterPro" id="IPR011600">
    <property type="entry name" value="Pept_C14_caspase"/>
</dbReference>
<dbReference type="InterPro" id="IPR016129">
    <property type="entry name" value="Caspase_his_AS"/>
</dbReference>
<dbReference type="InterPro" id="IPR001309">
    <property type="entry name" value="Pept_C14_p20"/>
</dbReference>
<comment type="caution">
    <text evidence="8">The sequence shown here is derived from an EMBL/GenBank/DDBJ whole genome shotgun (WGS) entry which is preliminary data.</text>
</comment>
<evidence type="ECO:0000256" key="1">
    <source>
        <dbReference type="ARBA" id="ARBA00010134"/>
    </source>
</evidence>
<accession>A0ABD2KJ87</accession>
<dbReference type="InterPro" id="IPR002138">
    <property type="entry name" value="Pept_C14_p10"/>
</dbReference>
<evidence type="ECO:0000259" key="7">
    <source>
        <dbReference type="PROSITE" id="PS50208"/>
    </source>
</evidence>
<dbReference type="Gene3D" id="3.30.70.1470">
    <property type="entry name" value="Caspase-like"/>
    <property type="match status" value="1"/>
</dbReference>
<evidence type="ECO:0000256" key="5">
    <source>
        <dbReference type="RuleBase" id="RU003971"/>
    </source>
</evidence>
<evidence type="ECO:0000256" key="4">
    <source>
        <dbReference type="ARBA" id="ARBA00022801"/>
    </source>
</evidence>
<gene>
    <name evidence="8" type="ORF">niasHT_027750</name>
</gene>
<dbReference type="InterPro" id="IPR029030">
    <property type="entry name" value="Caspase-like_dom_sf"/>
</dbReference>
<feature type="domain" description="Caspase family p10" evidence="6">
    <location>
        <begin position="299"/>
        <end position="344"/>
    </location>
</feature>
<dbReference type="InterPro" id="IPR002398">
    <property type="entry name" value="Pept_C14"/>
</dbReference>
<dbReference type="AlphaFoldDB" id="A0ABD2KJ87"/>
<evidence type="ECO:0000256" key="3">
    <source>
        <dbReference type="ARBA" id="ARBA00022703"/>
    </source>
</evidence>
<keyword evidence="4" id="KW-0378">Hydrolase</keyword>
<dbReference type="PROSITE" id="PS50208">
    <property type="entry name" value="CASPASE_P20"/>
    <property type="match status" value="1"/>
</dbReference>
<dbReference type="PRINTS" id="PR00376">
    <property type="entry name" value="IL1BCENZYME"/>
</dbReference>
<keyword evidence="9" id="KW-1185">Reference proteome</keyword>